<evidence type="ECO:0000256" key="4">
    <source>
        <dbReference type="ARBA" id="ARBA00011738"/>
    </source>
</evidence>
<evidence type="ECO:0000256" key="9">
    <source>
        <dbReference type="RuleBase" id="RU003693"/>
    </source>
</evidence>
<dbReference type="InterPro" id="IPR050087">
    <property type="entry name" value="AON_synthase_class-II"/>
</dbReference>
<evidence type="ECO:0000313" key="12">
    <source>
        <dbReference type="Proteomes" id="UP000602381"/>
    </source>
</evidence>
<dbReference type="Proteomes" id="UP000602381">
    <property type="component" value="Unassembled WGS sequence"/>
</dbReference>
<dbReference type="PROSITE" id="PS00599">
    <property type="entry name" value="AA_TRANSFER_CLASS_2"/>
    <property type="match status" value="1"/>
</dbReference>
<reference evidence="12" key="1">
    <citation type="journal article" date="2019" name="Int. J. Syst. Evol. Microbiol.">
        <title>The Global Catalogue of Microorganisms (GCM) 10K type strain sequencing project: providing services to taxonomists for standard genome sequencing and annotation.</title>
        <authorList>
            <consortium name="The Broad Institute Genomics Platform"/>
            <consortium name="The Broad Institute Genome Sequencing Center for Infectious Disease"/>
            <person name="Wu L."/>
            <person name="Ma J."/>
        </authorList>
    </citation>
    <scope>NUCLEOTIDE SEQUENCE [LARGE SCALE GENOMIC DNA]</scope>
    <source>
        <strain evidence="12">JCM 17843</strain>
    </source>
</reference>
<accession>A0ABQ2LA41</accession>
<dbReference type="PANTHER" id="PTHR13693">
    <property type="entry name" value="CLASS II AMINOTRANSFERASE/8-AMINO-7-OXONONANOATE SYNTHASE"/>
    <property type="match status" value="1"/>
</dbReference>
<evidence type="ECO:0000256" key="3">
    <source>
        <dbReference type="ARBA" id="ARBA00010008"/>
    </source>
</evidence>
<comment type="caution">
    <text evidence="11">The sequence shown here is derived from an EMBL/GenBank/DDBJ whole genome shotgun (WGS) entry which is preliminary data.</text>
</comment>
<sequence length="376" mass="40233">MAQEKLIALQKADLHRRLYPTERRSGMAANRDGAALLSFSDNDYLGLSTHPSVIRTATKAVETYGASAGASRLVSGNHPLYDAFESRLAAFKSCEAALVFGSGYLANIGTIPVFAGPQDVIFIDELAHACLFAGAQLSRAQIQCFAHNDMAHLGHLLARHRHAHRHALILTDGVFSMDGDQAPLKDIHSLAKTHDAWLMVDDAHGLGVLGNGHGTAFSQGVQPDLMMGTLSKALGSYGGYVAGSHAVVDLLRNRARSLVYTTGLPPSALAAAHASLEIISMEPERCARPLALARRFCQTLGLPAPQSAVVPLIIGSPQKAMDAQEKLQQAGFLVVAIRPPTVPENTARLRFSFSATHQEKDVDRLCQSIKNLGLSP</sequence>
<comment type="similarity">
    <text evidence="3 9">Belongs to the class-II pyridoxal-phosphate-dependent aminotransferase family. BioF subfamily.</text>
</comment>
<dbReference type="InterPro" id="IPR015421">
    <property type="entry name" value="PyrdxlP-dep_Trfase_major"/>
</dbReference>
<evidence type="ECO:0000313" key="11">
    <source>
        <dbReference type="EMBL" id="GGO08105.1"/>
    </source>
</evidence>
<dbReference type="InterPro" id="IPR004839">
    <property type="entry name" value="Aminotransferase_I/II_large"/>
</dbReference>
<gene>
    <name evidence="11" type="primary">bioF</name>
    <name evidence="11" type="ORF">GCM10007972_08090</name>
</gene>
<dbReference type="Gene3D" id="3.90.1150.10">
    <property type="entry name" value="Aspartate Aminotransferase, domain 1"/>
    <property type="match status" value="1"/>
</dbReference>
<dbReference type="SUPFAM" id="SSF53383">
    <property type="entry name" value="PLP-dependent transferases"/>
    <property type="match status" value="1"/>
</dbReference>
<evidence type="ECO:0000259" key="10">
    <source>
        <dbReference type="Pfam" id="PF00155"/>
    </source>
</evidence>
<feature type="domain" description="Aminotransferase class I/classII large" evidence="10">
    <location>
        <begin position="37"/>
        <end position="369"/>
    </location>
</feature>
<evidence type="ECO:0000256" key="5">
    <source>
        <dbReference type="ARBA" id="ARBA00022679"/>
    </source>
</evidence>
<proteinExistence type="inferred from homology"/>
<evidence type="ECO:0000256" key="2">
    <source>
        <dbReference type="ARBA" id="ARBA00004746"/>
    </source>
</evidence>
<dbReference type="Pfam" id="PF00155">
    <property type="entry name" value="Aminotran_1_2"/>
    <property type="match status" value="1"/>
</dbReference>
<comment type="catalytic activity">
    <reaction evidence="8 9">
        <text>6-carboxyhexanoyl-[ACP] + L-alanine + H(+) = (8S)-8-amino-7-oxononanoate + holo-[ACP] + CO2</text>
        <dbReference type="Rhea" id="RHEA:42288"/>
        <dbReference type="Rhea" id="RHEA-COMP:9685"/>
        <dbReference type="Rhea" id="RHEA-COMP:9955"/>
        <dbReference type="ChEBI" id="CHEBI:15378"/>
        <dbReference type="ChEBI" id="CHEBI:16526"/>
        <dbReference type="ChEBI" id="CHEBI:57972"/>
        <dbReference type="ChEBI" id="CHEBI:64479"/>
        <dbReference type="ChEBI" id="CHEBI:78846"/>
        <dbReference type="ChEBI" id="CHEBI:149468"/>
        <dbReference type="EC" id="2.3.1.47"/>
    </reaction>
</comment>
<name>A0ABQ2LA41_9PROT</name>
<keyword evidence="5 9" id="KW-0808">Transferase</keyword>
<dbReference type="NCBIfam" id="TIGR00858">
    <property type="entry name" value="bioF"/>
    <property type="match status" value="1"/>
</dbReference>
<dbReference type="InterPro" id="IPR015422">
    <property type="entry name" value="PyrdxlP-dep_Trfase_small"/>
</dbReference>
<dbReference type="InterPro" id="IPR015424">
    <property type="entry name" value="PyrdxlP-dep_Trfase"/>
</dbReference>
<evidence type="ECO:0000256" key="6">
    <source>
        <dbReference type="ARBA" id="ARBA00022756"/>
    </source>
</evidence>
<evidence type="ECO:0000256" key="1">
    <source>
        <dbReference type="ARBA" id="ARBA00001933"/>
    </source>
</evidence>
<comment type="cofactor">
    <cofactor evidence="1 9">
        <name>pyridoxal 5'-phosphate</name>
        <dbReference type="ChEBI" id="CHEBI:597326"/>
    </cofactor>
</comment>
<keyword evidence="12" id="KW-1185">Reference proteome</keyword>
<dbReference type="Gene3D" id="3.40.640.10">
    <property type="entry name" value="Type I PLP-dependent aspartate aminotransferase-like (Major domain)"/>
    <property type="match status" value="1"/>
</dbReference>
<protein>
    <recommendedName>
        <fullName evidence="9">8-amino-7-ketopelargonate synthase</fullName>
        <ecNumber evidence="9">2.3.1.47</ecNumber>
    </recommendedName>
</protein>
<keyword evidence="7 9" id="KW-0663">Pyridoxal phosphate</keyword>
<dbReference type="EMBL" id="BMOV01000002">
    <property type="protein sequence ID" value="GGO08105.1"/>
    <property type="molecule type" value="Genomic_DNA"/>
</dbReference>
<comment type="subunit">
    <text evidence="4 9">Homodimer.</text>
</comment>
<dbReference type="InterPro" id="IPR001917">
    <property type="entry name" value="Aminotrans_II_pyridoxalP_BS"/>
</dbReference>
<comment type="pathway">
    <text evidence="2 9">Cofactor biosynthesis; biotin biosynthesis.</text>
</comment>
<comment type="function">
    <text evidence="9">Catalyzes the decarboxylative condensation of pimeloyl-[acyl-carrier protein] and L-alanine to produce 8-amino-7-oxononanoate (AON), [acyl-carrier protein], and carbon dioxide.</text>
</comment>
<evidence type="ECO:0000256" key="7">
    <source>
        <dbReference type="ARBA" id="ARBA00022898"/>
    </source>
</evidence>
<dbReference type="InterPro" id="IPR004723">
    <property type="entry name" value="AONS_Archaea/Proteobacteria"/>
</dbReference>
<organism evidence="11 12">
    <name type="scientific">Iodidimonas muriae</name>
    <dbReference type="NCBI Taxonomy" id="261467"/>
    <lineage>
        <taxon>Bacteria</taxon>
        <taxon>Pseudomonadati</taxon>
        <taxon>Pseudomonadota</taxon>
        <taxon>Alphaproteobacteria</taxon>
        <taxon>Iodidimonadales</taxon>
        <taxon>Iodidimonadaceae</taxon>
        <taxon>Iodidimonas</taxon>
    </lineage>
</organism>
<evidence type="ECO:0000256" key="8">
    <source>
        <dbReference type="ARBA" id="ARBA00047715"/>
    </source>
</evidence>
<dbReference type="EC" id="2.3.1.47" evidence="9"/>
<keyword evidence="6" id="KW-0093">Biotin biosynthesis</keyword>
<dbReference type="PANTHER" id="PTHR13693:SF100">
    <property type="entry name" value="8-AMINO-7-OXONONANOATE SYNTHASE"/>
    <property type="match status" value="1"/>
</dbReference>